<dbReference type="InterPro" id="IPR023381">
    <property type="entry name" value="YP001051499.1-like_dom_sf"/>
</dbReference>
<proteinExistence type="predicted"/>
<evidence type="ECO:0000313" key="2">
    <source>
        <dbReference type="Proteomes" id="UP000318878"/>
    </source>
</evidence>
<evidence type="ECO:0008006" key="3">
    <source>
        <dbReference type="Google" id="ProtNLM"/>
    </source>
</evidence>
<dbReference type="Gene3D" id="1.20.1590.10">
    <property type="entry name" value="YP_001051499.1 domain like"/>
    <property type="match status" value="1"/>
</dbReference>
<accession>A0A5C5V938</accession>
<gene>
    <name evidence="1" type="ORF">Enr8_22050</name>
</gene>
<dbReference type="RefSeq" id="WP_146431346.1">
    <property type="nucleotide sequence ID" value="NZ_SJPF01000002.1"/>
</dbReference>
<dbReference type="EMBL" id="SJPF01000002">
    <property type="protein sequence ID" value="TWT34791.1"/>
    <property type="molecule type" value="Genomic_DNA"/>
</dbReference>
<protein>
    <recommendedName>
        <fullName evidence="3">DUF416 family protein</fullName>
    </recommendedName>
</protein>
<comment type="caution">
    <text evidence="1">The sequence shown here is derived from an EMBL/GenBank/DDBJ whole genome shotgun (WGS) entry which is preliminary data.</text>
</comment>
<dbReference type="Proteomes" id="UP000318878">
    <property type="component" value="Unassembled WGS sequence"/>
</dbReference>
<organism evidence="1 2">
    <name type="scientific">Blastopirellula retiformator</name>
    <dbReference type="NCBI Taxonomy" id="2527970"/>
    <lineage>
        <taxon>Bacteria</taxon>
        <taxon>Pseudomonadati</taxon>
        <taxon>Planctomycetota</taxon>
        <taxon>Planctomycetia</taxon>
        <taxon>Pirellulales</taxon>
        <taxon>Pirellulaceae</taxon>
        <taxon>Blastopirellula</taxon>
    </lineage>
</organism>
<dbReference type="AlphaFoldDB" id="A0A5C5V938"/>
<keyword evidence="2" id="KW-1185">Reference proteome</keyword>
<reference evidence="1 2" key="1">
    <citation type="submission" date="2019-02" db="EMBL/GenBank/DDBJ databases">
        <title>Deep-cultivation of Planctomycetes and their phenomic and genomic characterization uncovers novel biology.</title>
        <authorList>
            <person name="Wiegand S."/>
            <person name="Jogler M."/>
            <person name="Boedeker C."/>
            <person name="Pinto D."/>
            <person name="Vollmers J."/>
            <person name="Rivas-Marin E."/>
            <person name="Kohn T."/>
            <person name="Peeters S.H."/>
            <person name="Heuer A."/>
            <person name="Rast P."/>
            <person name="Oberbeckmann S."/>
            <person name="Bunk B."/>
            <person name="Jeske O."/>
            <person name="Meyerdierks A."/>
            <person name="Storesund J.E."/>
            <person name="Kallscheuer N."/>
            <person name="Luecker S."/>
            <person name="Lage O.M."/>
            <person name="Pohl T."/>
            <person name="Merkel B.J."/>
            <person name="Hornburger P."/>
            <person name="Mueller R.-W."/>
            <person name="Bruemmer F."/>
            <person name="Labrenz M."/>
            <person name="Spormann A.M."/>
            <person name="Op Den Camp H."/>
            <person name="Overmann J."/>
            <person name="Amann R."/>
            <person name="Jetten M.S.M."/>
            <person name="Mascher T."/>
            <person name="Medema M.H."/>
            <person name="Devos D.P."/>
            <person name="Kaster A.-K."/>
            <person name="Ovreas L."/>
            <person name="Rohde M."/>
            <person name="Galperin M.Y."/>
            <person name="Jogler C."/>
        </authorList>
    </citation>
    <scope>NUCLEOTIDE SEQUENCE [LARGE SCALE GENOMIC DNA]</scope>
    <source>
        <strain evidence="1 2">Enr8</strain>
    </source>
</reference>
<sequence length="211" mass="23995">MLFFDQVELKRRLDCLSSRSRMAFALACAERLLPFYHAFSEVHANNRWSYLRSIANTSWDQLLNNVVIAKHEFLREYPSLAPNDDWPKSEFTLLDPLAENAVLALGLASECYFSEFGEPAVLAAEQAYEAVDYLAQNTECLDYRETGSEEAILKCDVVQDELKRQIDTLAMLEGTSERDVDYQSVIGLLREQAIGLEEKMKRAALSLVKAQ</sequence>
<dbReference type="OrthoDB" id="9204516at2"/>
<name>A0A5C5V938_9BACT</name>
<evidence type="ECO:0000313" key="1">
    <source>
        <dbReference type="EMBL" id="TWT34791.1"/>
    </source>
</evidence>
<dbReference type="InterPro" id="IPR007338">
    <property type="entry name" value="DUF416"/>
</dbReference>
<dbReference type="Pfam" id="PF04222">
    <property type="entry name" value="DUF416"/>
    <property type="match status" value="1"/>
</dbReference>